<reference evidence="8 9" key="1">
    <citation type="journal article" date="2019" name="Plant Biotechnol. J.">
        <title>The red bayberry genome and genetic basis of sex determination.</title>
        <authorList>
            <person name="Jia H.M."/>
            <person name="Jia H.J."/>
            <person name="Cai Q.L."/>
            <person name="Wang Y."/>
            <person name="Zhao H.B."/>
            <person name="Yang W.F."/>
            <person name="Wang G.Y."/>
            <person name="Li Y.H."/>
            <person name="Zhan D.L."/>
            <person name="Shen Y.T."/>
            <person name="Niu Q.F."/>
            <person name="Chang L."/>
            <person name="Qiu J."/>
            <person name="Zhao L."/>
            <person name="Xie H.B."/>
            <person name="Fu W.Y."/>
            <person name="Jin J."/>
            <person name="Li X.W."/>
            <person name="Jiao Y."/>
            <person name="Zhou C.C."/>
            <person name="Tu T."/>
            <person name="Chai C.Y."/>
            <person name="Gao J.L."/>
            <person name="Fan L.J."/>
            <person name="van de Weg E."/>
            <person name="Wang J.Y."/>
            <person name="Gao Z.S."/>
        </authorList>
    </citation>
    <scope>NUCLEOTIDE SEQUENCE [LARGE SCALE GENOMIC DNA]</scope>
    <source>
        <tissue evidence="8">Leaves</tissue>
    </source>
</reference>
<sequence length="547" mass="59731">MGETANGHQPQPTRAVPPSSGFPLGGARGPLYPPAEQLLHLQFCIHSNPSWLETFLLAFQHYIVMLGTTVLISSVLVPRMGGNHGDKARVIQTILFMAGLNTLLQTIIGTRLPTVMGASFAFVIPVLAIINDYSDQNFTTGHDRFIHTMRTIQGSLIVSSLLIIVIGYSKAWGKFTRLFTPIVLVPMVCVVGLGLFMRGFPLLANCVEIGLPMLILLVVTQYVKRILPMGHVILERFGLLFCIGIVWAFAAILTAAGAYNNVKEQTKMNCRIDHSFLIQSAPWIRIPYPFQWGTPIFKASHVFGMIGAALVTSVESTGTFVAAARLSGATPPPTHVLSRSIGLHGVGLLLEGIFGSAVGTTASVENVGLLGLTHIGSRRVVEISTAFMIFFSIFGKFGAFFASIPLPIFAAIYCVLFGIVAAVGISFLQFVNNNSLRNLYVLGLSLFLGISIPQYFVMNSDPNNGHGPIKTGGGWFNNIFNTIFSSSPTVAMIVGLVLDHTLDAKHTVNDRGVPWWVPFQKRNGDVRNDEFYNYPLRLNEYIPSRFM</sequence>
<dbReference type="OrthoDB" id="1641903at2759"/>
<feature type="transmembrane region" description="Helical" evidence="7">
    <location>
        <begin position="380"/>
        <end position="402"/>
    </location>
</feature>
<evidence type="ECO:0000313" key="8">
    <source>
        <dbReference type="EMBL" id="KAB1220398.1"/>
    </source>
</evidence>
<feature type="region of interest" description="Disordered" evidence="6">
    <location>
        <begin position="1"/>
        <end position="20"/>
    </location>
</feature>
<proteinExistence type="inferred from homology"/>
<evidence type="ECO:0000256" key="5">
    <source>
        <dbReference type="ARBA" id="ARBA00023136"/>
    </source>
</evidence>
<dbReference type="PANTHER" id="PTHR11119">
    <property type="entry name" value="XANTHINE-URACIL / VITAMIN C PERMEASE FAMILY MEMBER"/>
    <property type="match status" value="1"/>
</dbReference>
<feature type="transmembrane region" description="Helical" evidence="7">
    <location>
        <begin position="90"/>
        <end position="108"/>
    </location>
</feature>
<dbReference type="GO" id="GO:0022857">
    <property type="term" value="F:transmembrane transporter activity"/>
    <property type="evidence" value="ECO:0007669"/>
    <property type="project" value="InterPro"/>
</dbReference>
<evidence type="ECO:0000256" key="4">
    <source>
        <dbReference type="ARBA" id="ARBA00022989"/>
    </source>
</evidence>
<dbReference type="InterPro" id="IPR006043">
    <property type="entry name" value="NCS2"/>
</dbReference>
<name>A0A6A1W9M3_9ROSI</name>
<feature type="transmembrane region" description="Helical" evidence="7">
    <location>
        <begin position="114"/>
        <end position="133"/>
    </location>
</feature>
<feature type="transmembrane region" description="Helical" evidence="7">
    <location>
        <begin position="478"/>
        <end position="498"/>
    </location>
</feature>
<feature type="transmembrane region" description="Helical" evidence="7">
    <location>
        <begin position="59"/>
        <end position="78"/>
    </location>
</feature>
<accession>A0A6A1W9M3</accession>
<feature type="transmembrane region" description="Helical" evidence="7">
    <location>
        <begin position="238"/>
        <end position="259"/>
    </location>
</feature>
<keyword evidence="5 7" id="KW-0472">Membrane</keyword>
<comment type="caution">
    <text evidence="8">The sequence shown here is derived from an EMBL/GenBank/DDBJ whole genome shotgun (WGS) entry which is preliminary data.</text>
</comment>
<feature type="transmembrane region" description="Helical" evidence="7">
    <location>
        <begin position="154"/>
        <end position="172"/>
    </location>
</feature>
<evidence type="ECO:0000256" key="3">
    <source>
        <dbReference type="ARBA" id="ARBA00022692"/>
    </source>
</evidence>
<dbReference type="Proteomes" id="UP000516437">
    <property type="component" value="Chromosome 3"/>
</dbReference>
<evidence type="ECO:0000256" key="6">
    <source>
        <dbReference type="SAM" id="MobiDB-lite"/>
    </source>
</evidence>
<feature type="transmembrane region" description="Helical" evidence="7">
    <location>
        <begin position="408"/>
        <end position="427"/>
    </location>
</feature>
<feature type="compositionally biased region" description="Polar residues" evidence="6">
    <location>
        <begin position="1"/>
        <end position="12"/>
    </location>
</feature>
<dbReference type="AlphaFoldDB" id="A0A6A1W9M3"/>
<protein>
    <submittedName>
        <fullName evidence="8">Nucleobase-ascorbate transporter 3</fullName>
    </submittedName>
</protein>
<feature type="transmembrane region" description="Helical" evidence="7">
    <location>
        <begin position="203"/>
        <end position="223"/>
    </location>
</feature>
<keyword evidence="9" id="KW-1185">Reference proteome</keyword>
<evidence type="ECO:0000313" key="9">
    <source>
        <dbReference type="Proteomes" id="UP000516437"/>
    </source>
</evidence>
<evidence type="ECO:0000256" key="2">
    <source>
        <dbReference type="ARBA" id="ARBA00008821"/>
    </source>
</evidence>
<evidence type="ECO:0000256" key="7">
    <source>
        <dbReference type="SAM" id="Phobius"/>
    </source>
</evidence>
<organism evidence="8 9">
    <name type="scientific">Morella rubra</name>
    <name type="common">Chinese bayberry</name>
    <dbReference type="NCBI Taxonomy" id="262757"/>
    <lineage>
        <taxon>Eukaryota</taxon>
        <taxon>Viridiplantae</taxon>
        <taxon>Streptophyta</taxon>
        <taxon>Embryophyta</taxon>
        <taxon>Tracheophyta</taxon>
        <taxon>Spermatophyta</taxon>
        <taxon>Magnoliopsida</taxon>
        <taxon>eudicotyledons</taxon>
        <taxon>Gunneridae</taxon>
        <taxon>Pentapetalae</taxon>
        <taxon>rosids</taxon>
        <taxon>fabids</taxon>
        <taxon>Fagales</taxon>
        <taxon>Myricaceae</taxon>
        <taxon>Morella</taxon>
    </lineage>
</organism>
<keyword evidence="4 7" id="KW-1133">Transmembrane helix</keyword>
<evidence type="ECO:0000256" key="1">
    <source>
        <dbReference type="ARBA" id="ARBA00004141"/>
    </source>
</evidence>
<dbReference type="Pfam" id="PF00860">
    <property type="entry name" value="Xan_ur_permease"/>
    <property type="match status" value="1"/>
</dbReference>
<dbReference type="EMBL" id="RXIC02000021">
    <property type="protein sequence ID" value="KAB1220398.1"/>
    <property type="molecule type" value="Genomic_DNA"/>
</dbReference>
<keyword evidence="3 7" id="KW-0812">Transmembrane</keyword>
<feature type="transmembrane region" description="Helical" evidence="7">
    <location>
        <begin position="439"/>
        <end position="458"/>
    </location>
</feature>
<dbReference type="NCBIfam" id="NF037981">
    <property type="entry name" value="NCS2_1"/>
    <property type="match status" value="1"/>
</dbReference>
<comment type="subcellular location">
    <subcellularLocation>
        <location evidence="1">Membrane</location>
        <topology evidence="1">Multi-pass membrane protein</topology>
    </subcellularLocation>
</comment>
<dbReference type="GO" id="GO:0016020">
    <property type="term" value="C:membrane"/>
    <property type="evidence" value="ECO:0007669"/>
    <property type="project" value="UniProtKB-SubCell"/>
</dbReference>
<feature type="transmembrane region" description="Helical" evidence="7">
    <location>
        <begin position="178"/>
        <end position="196"/>
    </location>
</feature>
<comment type="similarity">
    <text evidence="2">Belongs to the nucleobase:cation symporter-2 (NCS2) (TC 2.A.40) family.</text>
</comment>
<gene>
    <name evidence="8" type="ORF">CJ030_MR3G009858</name>
</gene>